<keyword evidence="4" id="KW-0963">Cytoplasm</keyword>
<proteinExistence type="inferred from homology"/>
<feature type="domain" description="DNA2/NAM7 helicase-like C-terminal" evidence="12">
    <location>
        <begin position="863"/>
        <end position="1055"/>
    </location>
</feature>
<keyword evidence="9" id="KW-0943">RNA-mediated gene silencing</keyword>
<keyword evidence="16" id="KW-1185">Reference proteome</keyword>
<protein>
    <recommendedName>
        <fullName evidence="3">RNA helicase</fullName>
        <ecNumber evidence="3">3.6.4.13</ecNumber>
    </recommendedName>
</protein>
<dbReference type="Pfam" id="PF13087">
    <property type="entry name" value="AAA_12"/>
    <property type="match status" value="1"/>
</dbReference>
<accession>A0ABY7FT10</accession>
<sequence length="1078" mass="119958">MFSAAGKMVSYLFGGSDDAVKPESVPDYENPHEPDVAVNRRDFEGKVSHVFSGHGLVDSEVYFSFDDVLGGARPGVGHKVHVVAVQQHHGGGWHAEQIRPHNRGDKRFFKKLTVVTDWEEGDDDIAETDNSRPSEVVGTVTYSSGQTGNINNHIFYDLAECKCGAFRPGKGDWVKVTVKYEGDNVNDVVVTNIQHLRVKETEGVISGELGDHGYIDGEVFYARDSLQDGYRPRKWEPVHYVAVESQQGRCSWRAVSVQPSDKPHIANIKVLQGPLQRSFTKELLANKEGISVTEKTDFGSVAVGTSRKLVVWVKNNGDKPQKFVRCHLTAASSQMSIKDIRLLKEVGGRTMDDLVTGEVTLYPAMSLYVSLHIEARSQGQEKPLMVFTFEEFKIGRYVTASVTDPLVGLVEMGAAFKQEGTREGYQRYKATVESQATPWTLPGQRPSRANKRTVQYPNHLPQYSVPSNLQEATLDPDRITQLVPVLDQELCMGNYRERLGTLLHLEEIQMDIDIREFDLHRVCMRRVGEYLGLQVPGLAEGRPSVLIGDSVYLTDPADPDGPCFEGFVHETFKDEVLLKFNPNFQRSYTGKDYNVVFTFNRGSLRKCHRATEMAKGLGEKTLFPAHLQARPAQWLSQKVKWFNQQLNARQRAAVTRILQGQGRPLPYILFGPPGTGKTVTVVEAILQVFSQMPYSRIIACTPSNSAADLIAQRLHESGLLKTGDMVRLNAMQRSDESIPDCIRPYCTVGDDIDLASRYRVLVSTCVSAGVMYSLGIKAGHFTHVFIDEAGQATEPEALISACLVSQTDGQVVLAGDPQQLGPVLRSRFSLEYGLGISLLERLIHTPLYERDELRFSDHGAYDPLLVTKLVENYRNHQAILDLPSQLFYHGELEVRADPKVTDSFCQWTSLPTLGTPVIFHGVRVVRYLQAVLGHSKVRASPGQADGSVGVGESGDSYANREVLNEGSAFTCDDVGIITPYRKQVEKIRLMIDKLGLARVKVGSVEEFQGQERPVRSNEDLVGFDERHTLGFLSNPKRFNVAITRAQALLIVIGNPHVLTQVVFFTKTLSTEPTNRKAQ</sequence>
<dbReference type="Pfam" id="PF13086">
    <property type="entry name" value="AAA_11"/>
    <property type="match status" value="2"/>
</dbReference>
<evidence type="ECO:0000313" key="16">
    <source>
        <dbReference type="Proteomes" id="UP001164746"/>
    </source>
</evidence>
<evidence type="ECO:0000259" key="14">
    <source>
        <dbReference type="Pfam" id="PF21635"/>
    </source>
</evidence>
<evidence type="ECO:0000259" key="13">
    <source>
        <dbReference type="Pfam" id="PF21634"/>
    </source>
</evidence>
<evidence type="ECO:0000256" key="5">
    <source>
        <dbReference type="ARBA" id="ARBA00022741"/>
    </source>
</evidence>
<dbReference type="PANTHER" id="PTHR45418">
    <property type="entry name" value="CANCER/TESTIS ANTIGEN 55"/>
    <property type="match status" value="1"/>
</dbReference>
<dbReference type="InterPro" id="IPR047187">
    <property type="entry name" value="SF1_C_Upf1"/>
</dbReference>
<dbReference type="InterPro" id="IPR027417">
    <property type="entry name" value="P-loop_NTPase"/>
</dbReference>
<name>A0ABY7FT10_MYAAR</name>
<comment type="similarity">
    <text evidence="2">Belongs to the DNA2/NAM7 helicase family. SDE3 subfamily.</text>
</comment>
<keyword evidence="5" id="KW-0547">Nucleotide-binding</keyword>
<evidence type="ECO:0000256" key="10">
    <source>
        <dbReference type="ARBA" id="ARBA00047984"/>
    </source>
</evidence>
<feature type="domain" description="Helicase MOV-10 helical" evidence="14">
    <location>
        <begin position="455"/>
        <end position="515"/>
    </location>
</feature>
<comment type="catalytic activity">
    <reaction evidence="10">
        <text>ATP + H2O = ADP + phosphate + H(+)</text>
        <dbReference type="Rhea" id="RHEA:13065"/>
        <dbReference type="ChEBI" id="CHEBI:15377"/>
        <dbReference type="ChEBI" id="CHEBI:15378"/>
        <dbReference type="ChEBI" id="CHEBI:30616"/>
        <dbReference type="ChEBI" id="CHEBI:43474"/>
        <dbReference type="ChEBI" id="CHEBI:456216"/>
        <dbReference type="EC" id="3.6.4.13"/>
    </reaction>
</comment>
<evidence type="ECO:0000256" key="1">
    <source>
        <dbReference type="ARBA" id="ARBA00004496"/>
    </source>
</evidence>
<dbReference type="CDD" id="cd18078">
    <property type="entry name" value="DEXXQc_Mov10L1"/>
    <property type="match status" value="1"/>
</dbReference>
<evidence type="ECO:0000259" key="12">
    <source>
        <dbReference type="Pfam" id="PF13087"/>
    </source>
</evidence>
<evidence type="ECO:0000256" key="8">
    <source>
        <dbReference type="ARBA" id="ARBA00022840"/>
    </source>
</evidence>
<evidence type="ECO:0000256" key="7">
    <source>
        <dbReference type="ARBA" id="ARBA00022806"/>
    </source>
</evidence>
<dbReference type="EC" id="3.6.4.13" evidence="3"/>
<comment type="subcellular location">
    <subcellularLocation>
        <location evidence="1">Cytoplasm</location>
    </subcellularLocation>
</comment>
<evidence type="ECO:0000256" key="6">
    <source>
        <dbReference type="ARBA" id="ARBA00022801"/>
    </source>
</evidence>
<evidence type="ECO:0000259" key="11">
    <source>
        <dbReference type="Pfam" id="PF13086"/>
    </source>
</evidence>
<reference evidence="15" key="1">
    <citation type="submission" date="2022-11" db="EMBL/GenBank/DDBJ databases">
        <title>Centuries of genome instability and evolution in soft-shell clam transmissible cancer (bioRxiv).</title>
        <authorList>
            <person name="Hart S.F.M."/>
            <person name="Yonemitsu M.A."/>
            <person name="Giersch R.M."/>
            <person name="Beal B.F."/>
            <person name="Arriagada G."/>
            <person name="Davis B.W."/>
            <person name="Ostrander E.A."/>
            <person name="Goff S.P."/>
            <person name="Metzger M.J."/>
        </authorList>
    </citation>
    <scope>NUCLEOTIDE SEQUENCE</scope>
    <source>
        <strain evidence="15">MELC-2E11</strain>
        <tissue evidence="15">Siphon/mantle</tissue>
    </source>
</reference>
<gene>
    <name evidence="15" type="ORF">MAR_011064</name>
</gene>
<dbReference type="PANTHER" id="PTHR45418:SF1">
    <property type="entry name" value="CANCER_TESTIS ANTIGEN 55"/>
    <property type="match status" value="1"/>
</dbReference>
<feature type="domain" description="DNA2/NAM7 helicase helicase" evidence="11">
    <location>
        <begin position="645"/>
        <end position="735"/>
    </location>
</feature>
<dbReference type="Proteomes" id="UP001164746">
    <property type="component" value="Chromosome 14"/>
</dbReference>
<dbReference type="Pfam" id="PF21635">
    <property type="entry name" value="Mov-10_helical"/>
    <property type="match status" value="1"/>
</dbReference>
<keyword evidence="8" id="KW-0067">ATP-binding</keyword>
<feature type="domain" description="Helicase MOV-10-like beta-barrel" evidence="13">
    <location>
        <begin position="518"/>
        <end position="597"/>
    </location>
</feature>
<evidence type="ECO:0000256" key="2">
    <source>
        <dbReference type="ARBA" id="ARBA00005601"/>
    </source>
</evidence>
<evidence type="ECO:0000256" key="4">
    <source>
        <dbReference type="ARBA" id="ARBA00022490"/>
    </source>
</evidence>
<dbReference type="Gene3D" id="3.40.50.300">
    <property type="entry name" value="P-loop containing nucleotide triphosphate hydrolases"/>
    <property type="match status" value="2"/>
</dbReference>
<keyword evidence="6" id="KW-0378">Hydrolase</keyword>
<dbReference type="CDD" id="cd18808">
    <property type="entry name" value="SF1_C_Upf1"/>
    <property type="match status" value="1"/>
</dbReference>
<dbReference type="Pfam" id="PF21634">
    <property type="entry name" value="MOV-10_beta-barrel"/>
    <property type="match status" value="1"/>
</dbReference>
<evidence type="ECO:0000313" key="15">
    <source>
        <dbReference type="EMBL" id="WAR25360.1"/>
    </source>
</evidence>
<dbReference type="InterPro" id="IPR049080">
    <property type="entry name" value="MOV-10-like_beta-barrel"/>
</dbReference>
<evidence type="ECO:0000256" key="9">
    <source>
        <dbReference type="ARBA" id="ARBA00023158"/>
    </source>
</evidence>
<dbReference type="SUPFAM" id="SSF52540">
    <property type="entry name" value="P-loop containing nucleoside triphosphate hydrolases"/>
    <property type="match status" value="1"/>
</dbReference>
<dbReference type="InterPro" id="IPR041677">
    <property type="entry name" value="DNA2/NAM7_AAA_11"/>
</dbReference>
<dbReference type="InterPro" id="IPR041679">
    <property type="entry name" value="DNA2/NAM7-like_C"/>
</dbReference>
<evidence type="ECO:0000256" key="3">
    <source>
        <dbReference type="ARBA" id="ARBA00012552"/>
    </source>
</evidence>
<organism evidence="15 16">
    <name type="scientific">Mya arenaria</name>
    <name type="common">Soft-shell clam</name>
    <dbReference type="NCBI Taxonomy" id="6604"/>
    <lineage>
        <taxon>Eukaryota</taxon>
        <taxon>Metazoa</taxon>
        <taxon>Spiralia</taxon>
        <taxon>Lophotrochozoa</taxon>
        <taxon>Mollusca</taxon>
        <taxon>Bivalvia</taxon>
        <taxon>Autobranchia</taxon>
        <taxon>Heteroconchia</taxon>
        <taxon>Euheterodonta</taxon>
        <taxon>Imparidentia</taxon>
        <taxon>Neoheterodontei</taxon>
        <taxon>Myida</taxon>
        <taxon>Myoidea</taxon>
        <taxon>Myidae</taxon>
        <taxon>Mya</taxon>
    </lineage>
</organism>
<feature type="domain" description="DNA2/NAM7 helicase helicase" evidence="11">
    <location>
        <begin position="756"/>
        <end position="826"/>
    </location>
</feature>
<dbReference type="EMBL" id="CP111025">
    <property type="protein sequence ID" value="WAR25360.1"/>
    <property type="molecule type" value="Genomic_DNA"/>
</dbReference>
<dbReference type="InterPro" id="IPR049079">
    <property type="entry name" value="Mov-10_helical"/>
</dbReference>
<keyword evidence="7" id="KW-0347">Helicase</keyword>